<dbReference type="AlphaFoldDB" id="A0A3B0UAD8"/>
<evidence type="ECO:0000313" key="1">
    <source>
        <dbReference type="EMBL" id="VAW28021.1"/>
    </source>
</evidence>
<organism evidence="1">
    <name type="scientific">hydrothermal vent metagenome</name>
    <dbReference type="NCBI Taxonomy" id="652676"/>
    <lineage>
        <taxon>unclassified sequences</taxon>
        <taxon>metagenomes</taxon>
        <taxon>ecological metagenomes</taxon>
    </lineage>
</organism>
<sequence>MKRLFVLILFTFGLTFTGFSQTNTYYQNMNIISWDEFTHVSFEGITLGNIMQTKGDTTKVNALFGKPMQYRKSNDPNYYWISLGNSDISFSFDELASGLSSLEVESPKVAVKIGSKISILGIPLISWEMLRF</sequence>
<protein>
    <submittedName>
        <fullName evidence="1">Uncharacterized protein</fullName>
    </submittedName>
</protein>
<proteinExistence type="predicted"/>
<reference evidence="1" key="1">
    <citation type="submission" date="2018-06" db="EMBL/GenBank/DDBJ databases">
        <authorList>
            <person name="Zhirakovskaya E."/>
        </authorList>
    </citation>
    <scope>NUCLEOTIDE SEQUENCE</scope>
</reference>
<name>A0A3B0UAD8_9ZZZZ</name>
<dbReference type="EMBL" id="UOET01000184">
    <property type="protein sequence ID" value="VAW28021.1"/>
    <property type="molecule type" value="Genomic_DNA"/>
</dbReference>
<accession>A0A3B0UAD8</accession>
<gene>
    <name evidence="1" type="ORF">MNBD_BACTEROID07-392</name>
</gene>